<dbReference type="AlphaFoldDB" id="A0A016VT16"/>
<keyword evidence="2" id="KW-1185">Reference proteome</keyword>
<organism evidence="1 2">
    <name type="scientific">Ancylostoma ceylanicum</name>
    <dbReference type="NCBI Taxonomy" id="53326"/>
    <lineage>
        <taxon>Eukaryota</taxon>
        <taxon>Metazoa</taxon>
        <taxon>Ecdysozoa</taxon>
        <taxon>Nematoda</taxon>
        <taxon>Chromadorea</taxon>
        <taxon>Rhabditida</taxon>
        <taxon>Rhabditina</taxon>
        <taxon>Rhabditomorpha</taxon>
        <taxon>Strongyloidea</taxon>
        <taxon>Ancylostomatidae</taxon>
        <taxon>Ancylostomatinae</taxon>
        <taxon>Ancylostoma</taxon>
    </lineage>
</organism>
<evidence type="ECO:0000313" key="1">
    <source>
        <dbReference type="EMBL" id="EYC29908.1"/>
    </source>
</evidence>
<protein>
    <submittedName>
        <fullName evidence="1">Uncharacterized protein</fullName>
    </submittedName>
</protein>
<dbReference type="Proteomes" id="UP000024635">
    <property type="component" value="Unassembled WGS sequence"/>
</dbReference>
<dbReference type="EMBL" id="JARK01001341">
    <property type="protein sequence ID" value="EYC29908.1"/>
    <property type="molecule type" value="Genomic_DNA"/>
</dbReference>
<sequence length="311" mass="35395">MPADFVEFLFWHCVDAQQQNGFLVRSAATILFGFVVRYITKSRSVPAFFIVSTRAKFWHEVVKRCSSFSELPSLQRILLLIFLTRLSLGHPLCYSETVQTEIQTLVASVIGLIIRTKDIRERRFCMDVAVALSPATTRVDILKMLEEREENEGNHVMRADCDYLEFILKKFDGAAEEFSNRWRTPTDLRQSPYVGLIESSQTLDPEQALTAIQKMFTSVQSHSAELALQALAMALTRVAVNLRVIENVHGSIRTRFVSQCLSIVDHQGCSSRAVSIISRVPVCLGLTKHYLQKCYVVQLLKQWENKSEETT</sequence>
<gene>
    <name evidence="1" type="primary">Acey_s0005.g2326</name>
    <name evidence="1" type="ORF">Y032_0005g2326</name>
</gene>
<name>A0A016VT16_9BILA</name>
<reference evidence="2" key="1">
    <citation type="journal article" date="2015" name="Nat. Genet.">
        <title>The genome and transcriptome of the zoonotic hookworm Ancylostoma ceylanicum identify infection-specific gene families.</title>
        <authorList>
            <person name="Schwarz E.M."/>
            <person name="Hu Y."/>
            <person name="Antoshechkin I."/>
            <person name="Miller M.M."/>
            <person name="Sternberg P.W."/>
            <person name="Aroian R.V."/>
        </authorList>
    </citation>
    <scope>NUCLEOTIDE SEQUENCE</scope>
    <source>
        <strain evidence="2">HY135</strain>
    </source>
</reference>
<comment type="caution">
    <text evidence="1">The sequence shown here is derived from an EMBL/GenBank/DDBJ whole genome shotgun (WGS) entry which is preliminary data.</text>
</comment>
<accession>A0A016VT16</accession>
<proteinExistence type="predicted"/>
<dbReference type="OrthoDB" id="5869110at2759"/>
<evidence type="ECO:0000313" key="2">
    <source>
        <dbReference type="Proteomes" id="UP000024635"/>
    </source>
</evidence>